<dbReference type="AlphaFoldDB" id="F0EZ47"/>
<proteinExistence type="predicted"/>
<dbReference type="STRING" id="888741.HMPREF9098_1131"/>
<gene>
    <name evidence="3" type="ORF">HMPREF9098_1131</name>
</gene>
<keyword evidence="2" id="KW-0812">Transmembrane</keyword>
<keyword evidence="1" id="KW-0175">Coiled coil</keyword>
<sequence>MTESKQPHGDEPKKKSLKLLLRSKPVAEVETSIGRIYLYPLRVRDMTDFEKLEPAEAIDQIRNFLTSIGSLALESDETPERIPLDPEIAKTLSDDEVELLSEAYVQSSVWQKVREGDEDRKPVAREDGETASAYLIRLVRDEVEQQHQSAKQLREKMLDSSRSLFDQVRRSTSALGSTLSSYEQLTKFAKPAQPEIEPIRTDHFDAFNRHMVEQARERAEERAEEMALARLTGQMTAESAKTLKDLAEAATTLMEQFDERDRKTDKSTRKQITIAVWSVGISAVLALLALIVSGFAYLQDRDNGVSGDQWQAKLLTAIEQGNQQSSAIERENEALREQVKSLSSRIAGLEAAQRATVKSTASNQKPD</sequence>
<protein>
    <submittedName>
        <fullName evidence="3">Uncharacterized protein</fullName>
    </submittedName>
</protein>
<keyword evidence="4" id="KW-1185">Reference proteome</keyword>
<dbReference type="RefSeq" id="WP_003782597.1">
    <property type="nucleotide sequence ID" value="NZ_GL870929.1"/>
</dbReference>
<dbReference type="HOGENOM" id="CLU_782181_0_0_4"/>
<feature type="coiled-coil region" evidence="1">
    <location>
        <begin position="318"/>
        <end position="352"/>
    </location>
</feature>
<accession>F0EZ47</accession>
<name>F0EZ47_9NEIS</name>
<reference evidence="3 4" key="1">
    <citation type="submission" date="2011-01" db="EMBL/GenBank/DDBJ databases">
        <authorList>
            <person name="Muzny D."/>
            <person name="Qin X."/>
            <person name="Deng J."/>
            <person name="Jiang H."/>
            <person name="Liu Y."/>
            <person name="Qu J."/>
            <person name="Song X.-Z."/>
            <person name="Zhang L."/>
            <person name="Thornton R."/>
            <person name="Coyle M."/>
            <person name="Francisco L."/>
            <person name="Jackson L."/>
            <person name="Javaid M."/>
            <person name="Korchina V."/>
            <person name="Kovar C."/>
            <person name="Mata R."/>
            <person name="Mathew T."/>
            <person name="Ngo R."/>
            <person name="Nguyen L."/>
            <person name="Nguyen N."/>
            <person name="Okwuonu G."/>
            <person name="Ongeri F."/>
            <person name="Pham C."/>
            <person name="Simmons D."/>
            <person name="Wilczek-Boney K."/>
            <person name="Hale W."/>
            <person name="Jakkamsetti A."/>
            <person name="Pham P."/>
            <person name="Ruth R."/>
            <person name="San Lucas F."/>
            <person name="Warren J."/>
            <person name="Zhang J."/>
            <person name="Zhao Z."/>
            <person name="Zhou C."/>
            <person name="Zhu D."/>
            <person name="Lee S."/>
            <person name="Bess C."/>
            <person name="Blankenburg K."/>
            <person name="Forbes L."/>
            <person name="Fu Q."/>
            <person name="Gubbala S."/>
            <person name="Hirani K."/>
            <person name="Jayaseelan J.C."/>
            <person name="Lara F."/>
            <person name="Munidasa M."/>
            <person name="Palculict T."/>
            <person name="Patil S."/>
            <person name="Pu L.-L."/>
            <person name="Saada N."/>
            <person name="Tang L."/>
            <person name="Weissenberger G."/>
            <person name="Zhu Y."/>
            <person name="Hemphill L."/>
            <person name="Shang Y."/>
            <person name="Youmans B."/>
            <person name="Ayvaz T."/>
            <person name="Ross M."/>
            <person name="Santibanez J."/>
            <person name="Aqrawi P."/>
            <person name="Gross S."/>
            <person name="Joshi V."/>
            <person name="Fowler G."/>
            <person name="Nazareth L."/>
            <person name="Reid J."/>
            <person name="Worley K."/>
            <person name="Petrosino J."/>
            <person name="Highlander S."/>
            <person name="Gibbs R."/>
        </authorList>
    </citation>
    <scope>NUCLEOTIDE SEQUENCE [LARGE SCALE GENOMIC DNA]</scope>
    <source>
        <strain evidence="3 4">ATCC 33394</strain>
    </source>
</reference>
<dbReference type="Proteomes" id="UP000004088">
    <property type="component" value="Unassembled WGS sequence"/>
</dbReference>
<evidence type="ECO:0000256" key="2">
    <source>
        <dbReference type="SAM" id="Phobius"/>
    </source>
</evidence>
<evidence type="ECO:0000256" key="1">
    <source>
        <dbReference type="SAM" id="Coils"/>
    </source>
</evidence>
<organism evidence="3 4">
    <name type="scientific">Kingella denitrificans ATCC 33394</name>
    <dbReference type="NCBI Taxonomy" id="888741"/>
    <lineage>
        <taxon>Bacteria</taxon>
        <taxon>Pseudomonadati</taxon>
        <taxon>Pseudomonadota</taxon>
        <taxon>Betaproteobacteria</taxon>
        <taxon>Neisseriales</taxon>
        <taxon>Neisseriaceae</taxon>
        <taxon>Kingella</taxon>
    </lineage>
</organism>
<keyword evidence="2" id="KW-1133">Transmembrane helix</keyword>
<evidence type="ECO:0000313" key="4">
    <source>
        <dbReference type="Proteomes" id="UP000004088"/>
    </source>
</evidence>
<comment type="caution">
    <text evidence="3">The sequence shown here is derived from an EMBL/GenBank/DDBJ whole genome shotgun (WGS) entry which is preliminary data.</text>
</comment>
<dbReference type="EMBL" id="AEWV01000016">
    <property type="protein sequence ID" value="EGC17473.1"/>
    <property type="molecule type" value="Genomic_DNA"/>
</dbReference>
<keyword evidence="2" id="KW-0472">Membrane</keyword>
<feature type="transmembrane region" description="Helical" evidence="2">
    <location>
        <begin position="272"/>
        <end position="298"/>
    </location>
</feature>
<evidence type="ECO:0000313" key="3">
    <source>
        <dbReference type="EMBL" id="EGC17473.1"/>
    </source>
</evidence>